<feature type="signal peptide" evidence="2">
    <location>
        <begin position="1"/>
        <end position="27"/>
    </location>
</feature>
<evidence type="ECO:0000313" key="4">
    <source>
        <dbReference type="Proteomes" id="UP000799302"/>
    </source>
</evidence>
<sequence>MAFKSLLFAAPFLTLGMALPTSTSVEAAPDMTAHDPTNGNGWSGGPPWQRGNNGPPWAQNGGGWNGPPWAQNGGPWNDNRPGNNNGPGYRDSRDGRDGRDGGNRDSRDGGYRDSRDSDYRDSRDGGYRDSRDSGYNCRDSRDRDCGRDNRPPPRPYDDRPPPRPYDDRPPPRPYDDRPRPYDDRGPPRYTTSGGNHVTQGLGTIAGGIGDIIGGIETTILGGKPLDIIEGIFGTNRGNHREVQAEDTELLNALEPIAAKYQKMYKERPESLPKLKELMLAEVDKTLTPILRKYDAPVTQPQAAKGAYISIRSCPWSLARMKNTRFLALEVVDVDIFCQRPDPDLSFYQPLGCKVKALRGTQGARPSSFPPSSE</sequence>
<feature type="compositionally biased region" description="Basic and acidic residues" evidence="1">
    <location>
        <begin position="90"/>
        <end position="186"/>
    </location>
</feature>
<evidence type="ECO:0000256" key="1">
    <source>
        <dbReference type="SAM" id="MobiDB-lite"/>
    </source>
</evidence>
<keyword evidence="2" id="KW-0732">Signal</keyword>
<feature type="region of interest" description="Disordered" evidence="1">
    <location>
        <begin position="28"/>
        <end position="199"/>
    </location>
</feature>
<evidence type="ECO:0000313" key="3">
    <source>
        <dbReference type="EMBL" id="KAF2667827.1"/>
    </source>
</evidence>
<dbReference type="Proteomes" id="UP000799302">
    <property type="component" value="Unassembled WGS sequence"/>
</dbReference>
<feature type="compositionally biased region" description="Low complexity" evidence="1">
    <location>
        <begin position="72"/>
        <end position="89"/>
    </location>
</feature>
<gene>
    <name evidence="3" type="ORF">BT63DRAFT_457128</name>
</gene>
<reference evidence="3" key="1">
    <citation type="journal article" date="2020" name="Stud. Mycol.">
        <title>101 Dothideomycetes genomes: a test case for predicting lifestyles and emergence of pathogens.</title>
        <authorList>
            <person name="Haridas S."/>
            <person name="Albert R."/>
            <person name="Binder M."/>
            <person name="Bloem J."/>
            <person name="Labutti K."/>
            <person name="Salamov A."/>
            <person name="Andreopoulos B."/>
            <person name="Baker S."/>
            <person name="Barry K."/>
            <person name="Bills G."/>
            <person name="Bluhm B."/>
            <person name="Cannon C."/>
            <person name="Castanera R."/>
            <person name="Culley D."/>
            <person name="Daum C."/>
            <person name="Ezra D."/>
            <person name="Gonzalez J."/>
            <person name="Henrissat B."/>
            <person name="Kuo A."/>
            <person name="Liang C."/>
            <person name="Lipzen A."/>
            <person name="Lutzoni F."/>
            <person name="Magnuson J."/>
            <person name="Mondo S."/>
            <person name="Nolan M."/>
            <person name="Ohm R."/>
            <person name="Pangilinan J."/>
            <person name="Park H.-J."/>
            <person name="Ramirez L."/>
            <person name="Alfaro M."/>
            <person name="Sun H."/>
            <person name="Tritt A."/>
            <person name="Yoshinaga Y."/>
            <person name="Zwiers L.-H."/>
            <person name="Turgeon B."/>
            <person name="Goodwin S."/>
            <person name="Spatafora J."/>
            <person name="Crous P."/>
            <person name="Grigoriev I."/>
        </authorList>
    </citation>
    <scope>NUCLEOTIDE SEQUENCE</scope>
    <source>
        <strain evidence="3">CBS 115976</strain>
    </source>
</reference>
<dbReference type="EMBL" id="MU004237">
    <property type="protein sequence ID" value="KAF2667827.1"/>
    <property type="molecule type" value="Genomic_DNA"/>
</dbReference>
<proteinExistence type="predicted"/>
<feature type="chain" id="PRO_5025603012" evidence="2">
    <location>
        <begin position="28"/>
        <end position="373"/>
    </location>
</feature>
<keyword evidence="4" id="KW-1185">Reference proteome</keyword>
<accession>A0A6A6U8Q5</accession>
<organism evidence="3 4">
    <name type="scientific">Microthyrium microscopicum</name>
    <dbReference type="NCBI Taxonomy" id="703497"/>
    <lineage>
        <taxon>Eukaryota</taxon>
        <taxon>Fungi</taxon>
        <taxon>Dikarya</taxon>
        <taxon>Ascomycota</taxon>
        <taxon>Pezizomycotina</taxon>
        <taxon>Dothideomycetes</taxon>
        <taxon>Dothideomycetes incertae sedis</taxon>
        <taxon>Microthyriales</taxon>
        <taxon>Microthyriaceae</taxon>
        <taxon>Microthyrium</taxon>
    </lineage>
</organism>
<evidence type="ECO:0000256" key="2">
    <source>
        <dbReference type="SAM" id="SignalP"/>
    </source>
</evidence>
<protein>
    <submittedName>
        <fullName evidence="3">Uncharacterized protein</fullName>
    </submittedName>
</protein>
<name>A0A6A6U8Q5_9PEZI</name>
<dbReference type="AlphaFoldDB" id="A0A6A6U8Q5"/>